<reference evidence="1 2" key="1">
    <citation type="journal article" date="2008" name="PLoS Genet.">
        <title>Genomic islands in the pathogenic filamentous fungus Aspergillus fumigatus.</title>
        <authorList>
            <person name="Fedorova N.D."/>
            <person name="Khaldi N."/>
            <person name="Joardar V.S."/>
            <person name="Maiti R."/>
            <person name="Amedeo P."/>
            <person name="Anderson M.J."/>
            <person name="Crabtree J."/>
            <person name="Silva J.C."/>
            <person name="Badger J.H."/>
            <person name="Albarraq A."/>
            <person name="Angiuoli S."/>
            <person name="Bussey H."/>
            <person name="Bowyer P."/>
            <person name="Cotty P.J."/>
            <person name="Dyer P.S."/>
            <person name="Egan A."/>
            <person name="Galens K."/>
            <person name="Fraser-Liggett C.M."/>
            <person name="Haas B.J."/>
            <person name="Inman J.M."/>
            <person name="Kent R."/>
            <person name="Lemieux S."/>
            <person name="Malavazi I."/>
            <person name="Orvis J."/>
            <person name="Roemer T."/>
            <person name="Ronning C.M."/>
            <person name="Sundaram J.P."/>
            <person name="Sutton G."/>
            <person name="Turner G."/>
            <person name="Venter J.C."/>
            <person name="White O.R."/>
            <person name="Whitty B.R."/>
            <person name="Youngman P."/>
            <person name="Wolfe K.H."/>
            <person name="Goldman G.H."/>
            <person name="Wortman J.R."/>
            <person name="Jiang B."/>
            <person name="Denning D.W."/>
            <person name="Nierman W.C."/>
        </authorList>
    </citation>
    <scope>NUCLEOTIDE SEQUENCE [LARGE SCALE GENOMIC DNA]</scope>
    <source>
        <strain evidence="2">CBS 144.89 / FGSC A1163 / CEA10</strain>
    </source>
</reference>
<dbReference type="OrthoDB" id="4868994at2759"/>
<name>B0Y5S4_ASPFC</name>
<sequence length="182" mass="19943">MGLAVESGVEKLGWTPAPSVIDSFFSYEENSLWRRRKLKAAEGLDSVGSSGTMAGEDTTEKAKQSLMQRAKSWGENPFPPTLLASLITAQHMRPFQFLPMLFPPVLLFTSYANIQGFKTDSAGISAAWSGLYLLLAGRRRQPLMKKWGARGIVRGTTMGLCLLNMVGGGLAYTLGKREDHDE</sequence>
<gene>
    <name evidence="1" type="ORF">AFUB_064410</name>
</gene>
<evidence type="ECO:0000313" key="1">
    <source>
        <dbReference type="EMBL" id="EDP50109.1"/>
    </source>
</evidence>
<evidence type="ECO:0000313" key="2">
    <source>
        <dbReference type="Proteomes" id="UP000001699"/>
    </source>
</evidence>
<dbReference type="Proteomes" id="UP000001699">
    <property type="component" value="Unassembled WGS sequence"/>
</dbReference>
<accession>B0Y5S4</accession>
<dbReference type="PhylomeDB" id="B0Y5S4"/>
<dbReference type="AlphaFoldDB" id="B0Y5S4"/>
<protein>
    <submittedName>
        <fullName evidence="1">Uncharacterized protein</fullName>
    </submittedName>
</protein>
<dbReference type="EMBL" id="DS499598">
    <property type="protein sequence ID" value="EDP50109.1"/>
    <property type="molecule type" value="Genomic_DNA"/>
</dbReference>
<keyword evidence="2" id="KW-1185">Reference proteome</keyword>
<dbReference type="VEuPathDB" id="FungiDB:AFUB_064410"/>
<organism evidence="1 2">
    <name type="scientific">Aspergillus fumigatus (strain CBS 144.89 / FGSC A1163 / CEA10)</name>
    <name type="common">Neosartorya fumigata</name>
    <dbReference type="NCBI Taxonomy" id="451804"/>
    <lineage>
        <taxon>Eukaryota</taxon>
        <taxon>Fungi</taxon>
        <taxon>Dikarya</taxon>
        <taxon>Ascomycota</taxon>
        <taxon>Pezizomycotina</taxon>
        <taxon>Eurotiomycetes</taxon>
        <taxon>Eurotiomycetidae</taxon>
        <taxon>Eurotiales</taxon>
        <taxon>Aspergillaceae</taxon>
        <taxon>Aspergillus</taxon>
        <taxon>Aspergillus subgen. Fumigati</taxon>
    </lineage>
</organism>
<dbReference type="HOGENOM" id="CLU_099515_0_0_1"/>
<proteinExistence type="predicted"/>